<evidence type="ECO:0000313" key="2">
    <source>
        <dbReference type="EMBL" id="SUU89989.1"/>
    </source>
</evidence>
<name>A0A380WLS1_AMIAI</name>
<sequence length="65" mass="7538">MSGRNWDKARSRDQIRRHGVDDISDQSAPYIPSGQPPRRRPSKVELRAELERLMAERRQNKGGQP</sequence>
<evidence type="ECO:0000256" key="1">
    <source>
        <dbReference type="SAM" id="MobiDB-lite"/>
    </source>
</evidence>
<accession>A0A380WLS1</accession>
<dbReference type="AlphaFoldDB" id="A0A380WLS1"/>
<proteinExistence type="predicted"/>
<evidence type="ECO:0000313" key="3">
    <source>
        <dbReference type="Proteomes" id="UP000254701"/>
    </source>
</evidence>
<dbReference type="Proteomes" id="UP000254701">
    <property type="component" value="Unassembled WGS sequence"/>
</dbReference>
<feature type="region of interest" description="Disordered" evidence="1">
    <location>
        <begin position="1"/>
        <end position="43"/>
    </location>
</feature>
<gene>
    <name evidence="2" type="ORF">NCTC10684_03232</name>
</gene>
<organism evidence="2 3">
    <name type="scientific">Aminobacter aminovorans</name>
    <name type="common">Chelatobacter heintzii</name>
    <dbReference type="NCBI Taxonomy" id="83263"/>
    <lineage>
        <taxon>Bacteria</taxon>
        <taxon>Pseudomonadati</taxon>
        <taxon>Pseudomonadota</taxon>
        <taxon>Alphaproteobacteria</taxon>
        <taxon>Hyphomicrobiales</taxon>
        <taxon>Phyllobacteriaceae</taxon>
        <taxon>Aminobacter</taxon>
    </lineage>
</organism>
<reference evidence="2 3" key="1">
    <citation type="submission" date="2018-06" db="EMBL/GenBank/DDBJ databases">
        <authorList>
            <consortium name="Pathogen Informatics"/>
            <person name="Doyle S."/>
        </authorList>
    </citation>
    <scope>NUCLEOTIDE SEQUENCE [LARGE SCALE GENOMIC DNA]</scope>
    <source>
        <strain evidence="2 3">NCTC10684</strain>
    </source>
</reference>
<dbReference type="EMBL" id="UFSM01000001">
    <property type="protein sequence ID" value="SUU89989.1"/>
    <property type="molecule type" value="Genomic_DNA"/>
</dbReference>
<feature type="compositionally biased region" description="Basic and acidic residues" evidence="1">
    <location>
        <begin position="1"/>
        <end position="21"/>
    </location>
</feature>
<protein>
    <submittedName>
        <fullName evidence="2">Uncharacterized protein</fullName>
    </submittedName>
</protein>